<name>A0A6M2DCW7_RHIMP</name>
<reference evidence="2" key="1">
    <citation type="submission" date="2019-09" db="EMBL/GenBank/DDBJ databases">
        <title>Organ-specific transcriptomic study of the physiology of the cattle tick, Rhipicephalus microplus.</title>
        <authorList>
            <person name="Tirloni L."/>
            <person name="Braz G."/>
            <person name="Gandara A.C.P."/>
            <person name="Sabadin G.A."/>
            <person name="da Silva R.M."/>
            <person name="Guizzo M.G."/>
            <person name="Machado J.A."/>
            <person name="Costa E.P."/>
            <person name="Gomes H.F."/>
            <person name="Moraes J."/>
            <person name="Mota M.B.S."/>
            <person name="Mesquita R.D."/>
            <person name="Alvarenga P.H."/>
            <person name="Alves F."/>
            <person name="Seixas A."/>
            <person name="da Fonseca R.N."/>
            <person name="Fogaca A."/>
            <person name="Logullo C."/>
            <person name="Tanaka A."/>
            <person name="Daffre S."/>
            <person name="Termignoni C."/>
            <person name="Vaz I.S.Jr."/>
            <person name="Oliveira P.L."/>
            <person name="Ribeiro J.M."/>
        </authorList>
    </citation>
    <scope>NUCLEOTIDE SEQUENCE</scope>
    <source>
        <strain evidence="2">Porto Alegre</strain>
    </source>
</reference>
<proteinExistence type="predicted"/>
<dbReference type="EMBL" id="GHWJ01010334">
    <property type="protein sequence ID" value="NOV43071.1"/>
    <property type="molecule type" value="Transcribed_RNA"/>
</dbReference>
<sequence length="87" mass="9734">MQPIQVRFFHLMSAGMFTMVVCSPTNSAVFRSNVLSIAFHCIARCVTLNISSRFWPAQILATITSSNGGYLKRNQNRKAVGLCQECY</sequence>
<feature type="chain" id="PRO_5026979436" evidence="1">
    <location>
        <begin position="23"/>
        <end position="87"/>
    </location>
</feature>
<organism evidence="2">
    <name type="scientific">Rhipicephalus microplus</name>
    <name type="common">Cattle tick</name>
    <name type="synonym">Boophilus microplus</name>
    <dbReference type="NCBI Taxonomy" id="6941"/>
    <lineage>
        <taxon>Eukaryota</taxon>
        <taxon>Metazoa</taxon>
        <taxon>Ecdysozoa</taxon>
        <taxon>Arthropoda</taxon>
        <taxon>Chelicerata</taxon>
        <taxon>Arachnida</taxon>
        <taxon>Acari</taxon>
        <taxon>Parasitiformes</taxon>
        <taxon>Ixodida</taxon>
        <taxon>Ixodoidea</taxon>
        <taxon>Ixodidae</taxon>
        <taxon>Rhipicephalinae</taxon>
        <taxon>Rhipicephalus</taxon>
        <taxon>Boophilus</taxon>
    </lineage>
</organism>
<evidence type="ECO:0000256" key="1">
    <source>
        <dbReference type="SAM" id="SignalP"/>
    </source>
</evidence>
<feature type="signal peptide" evidence="1">
    <location>
        <begin position="1"/>
        <end position="22"/>
    </location>
</feature>
<evidence type="ECO:0000313" key="2">
    <source>
        <dbReference type="EMBL" id="NOV43071.1"/>
    </source>
</evidence>
<protein>
    <submittedName>
        <fullName evidence="2">Putative secreted protein</fullName>
    </submittedName>
</protein>
<dbReference type="AlphaFoldDB" id="A0A6M2DCW7"/>
<accession>A0A6M2DCW7</accession>
<keyword evidence="1" id="KW-0732">Signal</keyword>